<proteinExistence type="predicted"/>
<evidence type="ECO:0000256" key="1">
    <source>
        <dbReference type="SAM" id="Phobius"/>
    </source>
</evidence>
<keyword evidence="1" id="KW-0812">Transmembrane</keyword>
<dbReference type="EMBL" id="GDHC01015799">
    <property type="protein sequence ID" value="JAQ02830.1"/>
    <property type="molecule type" value="Transcribed_RNA"/>
</dbReference>
<keyword evidence="1" id="KW-0472">Membrane</keyword>
<feature type="transmembrane region" description="Helical" evidence="1">
    <location>
        <begin position="320"/>
        <end position="342"/>
    </location>
</feature>
<organism evidence="2">
    <name type="scientific">Lygus hesperus</name>
    <name type="common">Western plant bug</name>
    <dbReference type="NCBI Taxonomy" id="30085"/>
    <lineage>
        <taxon>Eukaryota</taxon>
        <taxon>Metazoa</taxon>
        <taxon>Ecdysozoa</taxon>
        <taxon>Arthropoda</taxon>
        <taxon>Hexapoda</taxon>
        <taxon>Insecta</taxon>
        <taxon>Pterygota</taxon>
        <taxon>Neoptera</taxon>
        <taxon>Paraneoptera</taxon>
        <taxon>Hemiptera</taxon>
        <taxon>Heteroptera</taxon>
        <taxon>Panheteroptera</taxon>
        <taxon>Cimicomorpha</taxon>
        <taxon>Miridae</taxon>
        <taxon>Mirini</taxon>
        <taxon>Lygus</taxon>
    </lineage>
</organism>
<feature type="transmembrane region" description="Helical" evidence="1">
    <location>
        <begin position="221"/>
        <end position="243"/>
    </location>
</feature>
<feature type="transmembrane region" description="Helical" evidence="1">
    <location>
        <begin position="255"/>
        <end position="277"/>
    </location>
</feature>
<sequence length="348" mass="36271">MQGKAKARQNTAVTYRSVCYCVTCYTFCNKSCTSSVSNASSSSSSSSSLLLPYASSFCISFTLVNTSCSCTVFVKCVLLIYPLLLYASVQPLHHSTFEILSCLSKTIRSISVPLPCTCDIAVVALLFSISAATTVEVAAIVLLVGEEKGSLIPRLVVITAGCLLGKGTITVFVIAAVAAPDSDDCCSGDGNTDISSAVMTDGVAEIVVAWTLLHKNDMLCIASPAVVYVDVVLTSSVVFVLVFSRPSFFVCVDALPLIIVVFVLTASRVVGAGFSPYDTGRDGRHAEVVAAGCVLVCSFCIGHVGGLVRSVRCPVNPRKGAAVSATLLAASTNFAAVIFYPVSSAAWS</sequence>
<feature type="transmembrane region" description="Helical" evidence="1">
    <location>
        <begin position="50"/>
        <end position="81"/>
    </location>
</feature>
<feature type="transmembrane region" description="Helical" evidence="1">
    <location>
        <begin position="120"/>
        <end position="143"/>
    </location>
</feature>
<keyword evidence="1" id="KW-1133">Transmembrane helix</keyword>
<reference evidence="2" key="1">
    <citation type="journal article" date="2016" name="Gigascience">
        <title>De novo construction of an expanded transcriptome assembly for the western tarnished plant bug, Lygus hesperus.</title>
        <authorList>
            <person name="Tassone E.E."/>
            <person name="Geib S.M."/>
            <person name="Hall B."/>
            <person name="Fabrick J.A."/>
            <person name="Brent C.S."/>
            <person name="Hull J.J."/>
        </authorList>
    </citation>
    <scope>NUCLEOTIDE SEQUENCE</scope>
</reference>
<accession>A0A146L847</accession>
<feature type="transmembrane region" description="Helical" evidence="1">
    <location>
        <begin position="155"/>
        <end position="179"/>
    </location>
</feature>
<protein>
    <submittedName>
        <fullName evidence="2">Uncharacterized protein</fullName>
    </submittedName>
</protein>
<gene>
    <name evidence="2" type="ORF">g.53908</name>
</gene>
<name>A0A146L847_LYGHE</name>
<evidence type="ECO:0000313" key="2">
    <source>
        <dbReference type="EMBL" id="JAQ02830.1"/>
    </source>
</evidence>
<dbReference type="AlphaFoldDB" id="A0A146L847"/>
<feature type="transmembrane region" description="Helical" evidence="1">
    <location>
        <begin position="289"/>
        <end position="308"/>
    </location>
</feature>